<feature type="transmembrane region" description="Helical" evidence="9">
    <location>
        <begin position="244"/>
        <end position="272"/>
    </location>
</feature>
<dbReference type="Pfam" id="PF06298">
    <property type="entry name" value="PsbY"/>
    <property type="match status" value="2"/>
</dbReference>
<feature type="transmembrane region" description="Helical" evidence="9">
    <location>
        <begin position="347"/>
        <end position="372"/>
    </location>
</feature>
<evidence type="ECO:0000256" key="9">
    <source>
        <dbReference type="SAM" id="Phobius"/>
    </source>
</evidence>
<dbReference type="PANTHER" id="PTHR31133:SF3">
    <property type="entry name" value="TRANSMEMBRANE PROTEIN"/>
    <property type="match status" value="1"/>
</dbReference>
<keyword evidence="5" id="KW-0793">Thylakoid</keyword>
<dbReference type="InterPro" id="IPR040229">
    <property type="entry name" value="At3g27390-like"/>
</dbReference>
<evidence type="ECO:0000313" key="11">
    <source>
        <dbReference type="Proteomes" id="UP001055439"/>
    </source>
</evidence>
<name>A0A9E7KU31_9LILI</name>
<evidence type="ECO:0000256" key="5">
    <source>
        <dbReference type="ARBA" id="ARBA00023078"/>
    </source>
</evidence>
<dbReference type="GO" id="GO:0015979">
    <property type="term" value="P:photosynthesis"/>
    <property type="evidence" value="ECO:0007669"/>
    <property type="project" value="UniProtKB-KW"/>
</dbReference>
<dbReference type="Proteomes" id="UP001055439">
    <property type="component" value="Chromosome 8"/>
</dbReference>
<feature type="transmembrane region" description="Helical" evidence="9">
    <location>
        <begin position="129"/>
        <end position="150"/>
    </location>
</feature>
<proteinExistence type="inferred from homology"/>
<evidence type="ECO:0000256" key="2">
    <source>
        <dbReference type="ARBA" id="ARBA00022531"/>
    </source>
</evidence>
<dbReference type="GO" id="GO:0009523">
    <property type="term" value="C:photosystem II"/>
    <property type="evidence" value="ECO:0007669"/>
    <property type="project" value="UniProtKB-KW"/>
</dbReference>
<evidence type="ECO:0000256" key="7">
    <source>
        <dbReference type="ARBA" id="ARBA00023276"/>
    </source>
</evidence>
<keyword evidence="11" id="KW-1185">Reference proteome</keyword>
<dbReference type="InterPro" id="IPR009388">
    <property type="entry name" value="PSII_PsbY"/>
</dbReference>
<organism evidence="10 11">
    <name type="scientific">Musa troglodytarum</name>
    <name type="common">fe'i banana</name>
    <dbReference type="NCBI Taxonomy" id="320322"/>
    <lineage>
        <taxon>Eukaryota</taxon>
        <taxon>Viridiplantae</taxon>
        <taxon>Streptophyta</taxon>
        <taxon>Embryophyta</taxon>
        <taxon>Tracheophyta</taxon>
        <taxon>Spermatophyta</taxon>
        <taxon>Magnoliopsida</taxon>
        <taxon>Liliopsida</taxon>
        <taxon>Zingiberales</taxon>
        <taxon>Musaceae</taxon>
        <taxon>Musa</taxon>
    </lineage>
</organism>
<dbReference type="PANTHER" id="PTHR31133">
    <property type="entry name" value="MEMBRANE PROTEIN"/>
    <property type="match status" value="1"/>
</dbReference>
<sequence>MATMAAMAILTARCPAPNLLTSSKPTLTKPVSLLSLQNLPKGLAAAAPKTTITTTPSSLSATAIAGAIFASLSSSDAAFAAQQIADVAEGDNRGLALLLPIVPAVLWVLYNILQPALNQLNRMRSEKAVVVGLGLGGGLAAAGFMSTQGASADEIMTVADASSSGDSRGLLLLFVVAPAILWVLYNILQPALNQLNRMRLRSDGASAGVLGDSLELPSVLAFLSRFTAAEHHQRAKQLGPILKLVLALGVSVILTLWPPAGIFGSIIVGASYGFLAPLMATFDAVGEGRANNLIHCFLDGTWSTIKGSCTVVRDVKDICIHSYFSIMGDLRLHDPPNGEPYEIRLRYIPGACFAGLLGVMADVPMISLIAICKSPYMLFKGWRRLFHDLIGREGPFLETACVPFAGLAIILWPLAVAGAIMASIISSFSLGAYAAVIAYQETSVKMGLFYIISSMSMFDEYSNDVLDMPEGSCFPRYQYRKKVPQRATSFSRPVSFRRENQDAKKAPSRATSFKNSILELNPLKPNVWKVWMDPLLDHLFSECKRHGEVLVSEGVITQEDIQESRSSKGGSRIISIGLPAYSILQALLLSAKTDTDGLVLSDNTEITTENRPKDTIFDWFFDPLMIIKQQIKAEKFTEDEEIYLSKLVLLHGDSKRLHNLNAQSLSSDQRKRAEIDALARRLQGITKSISRYPTARRRFDDLVKSLSEDLEKKFGSNRSANGSQGSQRVRSGIIRIFSQKSFGTDTSTKGHHQEIQEVNNGL</sequence>
<feature type="transmembrane region" description="Helical" evidence="9">
    <location>
        <begin position="170"/>
        <end position="188"/>
    </location>
</feature>
<dbReference type="HAMAP" id="MF_00717">
    <property type="entry name" value="PSII_PsbY"/>
    <property type="match status" value="1"/>
</dbReference>
<evidence type="ECO:0000256" key="4">
    <source>
        <dbReference type="ARBA" id="ARBA00022989"/>
    </source>
</evidence>
<dbReference type="AlphaFoldDB" id="A0A9E7KU31"/>
<protein>
    <submittedName>
        <fullName evidence="10">Uncharacterized protein</fullName>
    </submittedName>
</protein>
<evidence type="ECO:0000256" key="6">
    <source>
        <dbReference type="ARBA" id="ARBA00023136"/>
    </source>
</evidence>
<feature type="transmembrane region" description="Helical" evidence="9">
    <location>
        <begin position="420"/>
        <end position="439"/>
    </location>
</feature>
<keyword evidence="6 9" id="KW-0472">Membrane</keyword>
<keyword evidence="3 9" id="KW-0812">Transmembrane</keyword>
<keyword evidence="4 9" id="KW-1133">Transmembrane helix</keyword>
<dbReference type="OrthoDB" id="1906116at2759"/>
<dbReference type="GO" id="GO:0030145">
    <property type="term" value="F:manganese ion binding"/>
    <property type="evidence" value="ECO:0007669"/>
    <property type="project" value="InterPro"/>
</dbReference>
<comment type="subcellular location">
    <subcellularLocation>
        <location evidence="1">Membrane</location>
    </subcellularLocation>
</comment>
<evidence type="ECO:0000256" key="8">
    <source>
        <dbReference type="SAM" id="MobiDB-lite"/>
    </source>
</evidence>
<evidence type="ECO:0000313" key="10">
    <source>
        <dbReference type="EMBL" id="URE29496.1"/>
    </source>
</evidence>
<gene>
    <name evidence="10" type="ORF">MUK42_16432</name>
</gene>
<feature type="region of interest" description="Disordered" evidence="8">
    <location>
        <begin position="743"/>
        <end position="762"/>
    </location>
</feature>
<accession>A0A9E7KU31</accession>
<keyword evidence="2" id="KW-0602">Photosynthesis</keyword>
<evidence type="ECO:0000256" key="3">
    <source>
        <dbReference type="ARBA" id="ARBA00022692"/>
    </source>
</evidence>
<evidence type="ECO:0000256" key="1">
    <source>
        <dbReference type="ARBA" id="ARBA00004370"/>
    </source>
</evidence>
<reference evidence="10" key="1">
    <citation type="submission" date="2022-05" db="EMBL/GenBank/DDBJ databases">
        <title>The Musa troglodytarum L. genome provides insights into the mechanism of non-climacteric behaviour and enrichment of carotenoids.</title>
        <authorList>
            <person name="Wang J."/>
        </authorList>
    </citation>
    <scope>NUCLEOTIDE SEQUENCE</scope>
    <source>
        <tissue evidence="10">Leaf</tissue>
    </source>
</reference>
<feature type="transmembrane region" description="Helical" evidence="9">
    <location>
        <begin position="95"/>
        <end position="117"/>
    </location>
</feature>
<dbReference type="EMBL" id="CP097510">
    <property type="protein sequence ID" value="URE29496.1"/>
    <property type="molecule type" value="Genomic_DNA"/>
</dbReference>
<feature type="transmembrane region" description="Helical" evidence="9">
    <location>
        <begin position="393"/>
        <end position="414"/>
    </location>
</feature>
<keyword evidence="7" id="KW-0604">Photosystem II</keyword>